<proteinExistence type="predicted"/>
<keyword evidence="2" id="KW-1185">Reference proteome</keyword>
<gene>
    <name evidence="1" type="ORF">MJO28_003215</name>
</gene>
<sequence>MADRSPSVESEEEIWSPENPLVTSVGVIYAQLCSIQHNHHPSLYLIFSNAMIYTRHFENVIKLNDFFLPLIPSPTVLCHSLPIPDSSPEARLGLTTTPQTSLRNFPSVTLELKVGMPVRLTKPISTNYDVDKGVRLLIVRIDSDVIYARVLVNHRFGRVVRIERLITSCRDPSNPFLTYVRLQYPVEPCFASVLSWRIDDSVRVIAIFKLYQFY</sequence>
<reference evidence="2" key="2">
    <citation type="journal article" date="2018" name="Mol. Plant Microbe Interact.">
        <title>Genome sequence resources for the wheat stripe rust pathogen (Puccinia striiformis f. sp. tritici) and the barley stripe rust pathogen (Puccinia striiformis f. sp. hordei).</title>
        <authorList>
            <person name="Xia C."/>
            <person name="Wang M."/>
            <person name="Yin C."/>
            <person name="Cornejo O.E."/>
            <person name="Hulbert S.H."/>
            <person name="Chen X."/>
        </authorList>
    </citation>
    <scope>NUCLEOTIDE SEQUENCE [LARGE SCALE GENOMIC DNA]</scope>
    <source>
        <strain evidence="2">93-210</strain>
    </source>
</reference>
<reference evidence="1 2" key="3">
    <citation type="journal article" date="2022" name="Microbiol. Spectr.">
        <title>Folding features and dynamics of 3D genome architecture in plant fungal pathogens.</title>
        <authorList>
            <person name="Xia C."/>
        </authorList>
    </citation>
    <scope>NUCLEOTIDE SEQUENCE [LARGE SCALE GENOMIC DNA]</scope>
    <source>
        <strain evidence="1 2">93-210</strain>
    </source>
</reference>
<accession>A0ACC0ESW0</accession>
<dbReference type="EMBL" id="CM045867">
    <property type="protein sequence ID" value="KAI7959424.1"/>
    <property type="molecule type" value="Genomic_DNA"/>
</dbReference>
<evidence type="ECO:0000313" key="1">
    <source>
        <dbReference type="EMBL" id="KAI7959424.1"/>
    </source>
</evidence>
<organism evidence="1 2">
    <name type="scientific">Puccinia striiformis f. sp. tritici</name>
    <dbReference type="NCBI Taxonomy" id="168172"/>
    <lineage>
        <taxon>Eukaryota</taxon>
        <taxon>Fungi</taxon>
        <taxon>Dikarya</taxon>
        <taxon>Basidiomycota</taxon>
        <taxon>Pucciniomycotina</taxon>
        <taxon>Pucciniomycetes</taxon>
        <taxon>Pucciniales</taxon>
        <taxon>Pucciniaceae</taxon>
        <taxon>Puccinia</taxon>
    </lineage>
</organism>
<comment type="caution">
    <text evidence="1">The sequence shown here is derived from an EMBL/GenBank/DDBJ whole genome shotgun (WGS) entry which is preliminary data.</text>
</comment>
<dbReference type="Proteomes" id="UP001060170">
    <property type="component" value="Chromosome 3"/>
</dbReference>
<protein>
    <submittedName>
        <fullName evidence="1">Uncharacterized protein</fullName>
    </submittedName>
</protein>
<name>A0ACC0ESW0_9BASI</name>
<evidence type="ECO:0000313" key="2">
    <source>
        <dbReference type="Proteomes" id="UP001060170"/>
    </source>
</evidence>
<reference evidence="2" key="1">
    <citation type="journal article" date="2018" name="BMC Genomics">
        <title>Genomic insights into host adaptation between the wheat stripe rust pathogen (Puccinia striiformis f. sp. tritici) and the barley stripe rust pathogen (Puccinia striiformis f. sp. hordei).</title>
        <authorList>
            <person name="Xia C."/>
            <person name="Wang M."/>
            <person name="Yin C."/>
            <person name="Cornejo O.E."/>
            <person name="Hulbert S.H."/>
            <person name="Chen X."/>
        </authorList>
    </citation>
    <scope>NUCLEOTIDE SEQUENCE [LARGE SCALE GENOMIC DNA]</scope>
    <source>
        <strain evidence="2">93-210</strain>
    </source>
</reference>